<evidence type="ECO:0000256" key="4">
    <source>
        <dbReference type="ARBA" id="ARBA00022741"/>
    </source>
</evidence>
<comment type="subcellular location">
    <subcellularLocation>
        <location evidence="1">Cell inner membrane</location>
    </subcellularLocation>
</comment>
<name>A0A256EYL3_9HYPH</name>
<evidence type="ECO:0000313" key="7">
    <source>
        <dbReference type="EMBL" id="OYR07633.1"/>
    </source>
</evidence>
<keyword evidence="7" id="KW-0378">Hydrolase</keyword>
<dbReference type="InterPro" id="IPR050095">
    <property type="entry name" value="ECF_ABC_transporter_ATP-bd"/>
</dbReference>
<sequence>MVLEPLSLELSQRRIGIIGLNGSGKSTFSRMVNGLILPSSGRVVTNGHDTATDGAKVRTAVGYIFQTPANQIVLPLIKDDIALGLQSRGLNKQEIAAAVSNVLDRIGIAHLAERRAHELSGGELQLAALASVLVTSPDIVIMDEPTNQLDLRNRNIVEQTIRDLEENVIVVSHDLTLLSGFDRVLLFHQGKLIQDGPVDETIAHYLALA</sequence>
<evidence type="ECO:0000256" key="2">
    <source>
        <dbReference type="ARBA" id="ARBA00005417"/>
    </source>
</evidence>
<evidence type="ECO:0000313" key="8">
    <source>
        <dbReference type="Proteomes" id="UP000216478"/>
    </source>
</evidence>
<dbReference type="Gene3D" id="3.40.50.300">
    <property type="entry name" value="P-loop containing nucleotide triphosphate hydrolases"/>
    <property type="match status" value="1"/>
</dbReference>
<dbReference type="CDD" id="cd03225">
    <property type="entry name" value="ABC_cobalt_CbiO_domain1"/>
    <property type="match status" value="1"/>
</dbReference>
<dbReference type="PANTHER" id="PTHR43553:SF24">
    <property type="entry name" value="ENERGY-COUPLING FACTOR TRANSPORTER ATP-BINDING PROTEIN ECFA1"/>
    <property type="match status" value="1"/>
</dbReference>
<dbReference type="GO" id="GO:0042626">
    <property type="term" value="F:ATPase-coupled transmembrane transporter activity"/>
    <property type="evidence" value="ECO:0007669"/>
    <property type="project" value="TreeGrafter"/>
</dbReference>
<evidence type="ECO:0000259" key="6">
    <source>
        <dbReference type="PROSITE" id="PS50893"/>
    </source>
</evidence>
<comment type="similarity">
    <text evidence="2">Belongs to the ABC transporter superfamily.</text>
</comment>
<dbReference type="PROSITE" id="PS00211">
    <property type="entry name" value="ABC_TRANSPORTER_1"/>
    <property type="match status" value="1"/>
</dbReference>
<keyword evidence="5 7" id="KW-0067">ATP-binding</keyword>
<proteinExistence type="inferred from homology"/>
<reference evidence="7 8" key="1">
    <citation type="submission" date="2017-07" db="EMBL/GenBank/DDBJ databases">
        <title>Phylogenetic study on the rhizospheric bacterium Ochrobactrum sp. A44.</title>
        <authorList>
            <person name="Krzyzanowska D.M."/>
            <person name="Ossowicki A."/>
            <person name="Rajewska M."/>
            <person name="Maciag T."/>
            <person name="Kaczynski Z."/>
            <person name="Czerwicka M."/>
            <person name="Jafra S."/>
        </authorList>
    </citation>
    <scope>NUCLEOTIDE SEQUENCE [LARGE SCALE GENOMIC DNA]</scope>
    <source>
        <strain evidence="7 8">OgA9a</strain>
    </source>
</reference>
<dbReference type="GO" id="GO:0005524">
    <property type="term" value="F:ATP binding"/>
    <property type="evidence" value="ECO:0007669"/>
    <property type="project" value="UniProtKB-KW"/>
</dbReference>
<dbReference type="PROSITE" id="PS50893">
    <property type="entry name" value="ABC_TRANSPORTER_2"/>
    <property type="match status" value="1"/>
</dbReference>
<evidence type="ECO:0000256" key="1">
    <source>
        <dbReference type="ARBA" id="ARBA00004533"/>
    </source>
</evidence>
<dbReference type="Proteomes" id="UP000216478">
    <property type="component" value="Unassembled WGS sequence"/>
</dbReference>
<dbReference type="InterPro" id="IPR027417">
    <property type="entry name" value="P-loop_NTPase"/>
</dbReference>
<dbReference type="InterPro" id="IPR015856">
    <property type="entry name" value="ABC_transpr_CbiO/EcfA_su"/>
</dbReference>
<protein>
    <submittedName>
        <fullName evidence="7">Biotin transport ATP-binding protein BioM</fullName>
        <ecNumber evidence="7">3.6.3.-</ecNumber>
    </submittedName>
</protein>
<dbReference type="GO" id="GO:0016887">
    <property type="term" value="F:ATP hydrolysis activity"/>
    <property type="evidence" value="ECO:0007669"/>
    <property type="project" value="InterPro"/>
</dbReference>
<evidence type="ECO:0000256" key="5">
    <source>
        <dbReference type="ARBA" id="ARBA00022840"/>
    </source>
</evidence>
<keyword evidence="4" id="KW-0547">Nucleotide-binding</keyword>
<feature type="domain" description="ABC transporter" evidence="6">
    <location>
        <begin position="1"/>
        <end position="209"/>
    </location>
</feature>
<keyword evidence="8" id="KW-1185">Reference proteome</keyword>
<dbReference type="SMART" id="SM00382">
    <property type="entry name" value="AAA"/>
    <property type="match status" value="1"/>
</dbReference>
<dbReference type="EMBL" id="NNRL01000169">
    <property type="protein sequence ID" value="OYR07633.1"/>
    <property type="molecule type" value="Genomic_DNA"/>
</dbReference>
<dbReference type="PANTHER" id="PTHR43553">
    <property type="entry name" value="HEAVY METAL TRANSPORTER"/>
    <property type="match status" value="1"/>
</dbReference>
<dbReference type="EC" id="3.6.3.-" evidence="7"/>
<keyword evidence="3" id="KW-0813">Transport</keyword>
<dbReference type="InterPro" id="IPR017871">
    <property type="entry name" value="ABC_transporter-like_CS"/>
</dbReference>
<comment type="caution">
    <text evidence="7">The sequence shown here is derived from an EMBL/GenBank/DDBJ whole genome shotgun (WGS) entry which is preliminary data.</text>
</comment>
<dbReference type="Pfam" id="PF00005">
    <property type="entry name" value="ABC_tran"/>
    <property type="match status" value="1"/>
</dbReference>
<gene>
    <name evidence="7" type="primary">bioM</name>
    <name evidence="7" type="ORF">CEV33_3666</name>
</gene>
<evidence type="ECO:0000256" key="3">
    <source>
        <dbReference type="ARBA" id="ARBA00022448"/>
    </source>
</evidence>
<dbReference type="GO" id="GO:0043190">
    <property type="term" value="C:ATP-binding cassette (ABC) transporter complex"/>
    <property type="evidence" value="ECO:0007669"/>
    <property type="project" value="TreeGrafter"/>
</dbReference>
<dbReference type="InterPro" id="IPR003439">
    <property type="entry name" value="ABC_transporter-like_ATP-bd"/>
</dbReference>
<accession>A0A256EYL3</accession>
<dbReference type="InterPro" id="IPR003593">
    <property type="entry name" value="AAA+_ATPase"/>
</dbReference>
<organism evidence="7 8">
    <name type="scientific">Brucella grignonensis</name>
    <dbReference type="NCBI Taxonomy" id="94627"/>
    <lineage>
        <taxon>Bacteria</taxon>
        <taxon>Pseudomonadati</taxon>
        <taxon>Pseudomonadota</taxon>
        <taxon>Alphaproteobacteria</taxon>
        <taxon>Hyphomicrobiales</taxon>
        <taxon>Brucellaceae</taxon>
        <taxon>Brucella/Ochrobactrum group</taxon>
        <taxon>Brucella</taxon>
    </lineage>
</organism>
<dbReference type="SUPFAM" id="SSF52540">
    <property type="entry name" value="P-loop containing nucleoside triphosphate hydrolases"/>
    <property type="match status" value="1"/>
</dbReference>
<dbReference type="AlphaFoldDB" id="A0A256EYL3"/>